<dbReference type="OrthoDB" id="530015at2"/>
<dbReference type="Gene3D" id="3.40.50.300">
    <property type="entry name" value="P-loop containing nucleotide triphosphate hydrolases"/>
    <property type="match status" value="1"/>
</dbReference>
<dbReference type="STRING" id="1458985.BJP34_25245"/>
<dbReference type="Proteomes" id="UP000177870">
    <property type="component" value="Chromosome"/>
</dbReference>
<gene>
    <name evidence="1" type="ORF">BJP34_25245</name>
</gene>
<sequence length="729" mass="82885">MDRTAKIAYILEKRQPLANRIEEVGVNLNSLYSKLSYLEDYRQQLLEKVDEPSINGRLKEIDFSKIQQDIVSELQALAKLKTRFSRDTLNIGVIGRARQGKSRLLQSLTGLTAAEIPDGSGQHCTGVRSKIHHNPNVETYGEVLFYTDRTFMDEVIAPYYEQLRLGTKPTNIDDFAKKDLPSLPNDLKGAEVNAKYEHLRQYHENVDKYRSLLQAPSPRQIKKEEIREYVAQDNLQGERIYFNYLAVREVRIICNFPKDDLGKIALIDMPGLGDTGIGDEKRMVKTIGEDIDAVLFVRMPKSTGDFWGDVDVQLYDTAYRALNDLPLPLWSFMVLNKLSDESNLQLCQQLKTDITNKHINVADCVIANCAEAQEANDQVLDPILNYLAKTITDLDQQYASACQDRIKQIQTSVVAELDKARQALGQGKISGEMVEFIPLFNGLWNDLTSGLEKVLKQLSDQINEQDRDFKQSVEEAIQNCYNDTKIPSSLEEIESRRDSKGAYTSAYSDYLNEIRAHLSQHFLSLDTGLKKSLDRVKNLVVEVLIGKANLGKITEAKGSDFLGEIANLLPDEILDGQPSRLKFGFQILSEFQLSYRGTIQHRIRQCLNGLTPDRTDLHLSGKSPNAEQIKSNLEALHAAAVFQCETALEDFLCEPSQAAFAIVEEFLDRVLRAEAVKDEWQIFLYQERSSIWPKEFELLGERSRVRQEWLEAVEQATNLNQQELMSLFK</sequence>
<dbReference type="EMBL" id="CP017599">
    <property type="protein sequence ID" value="AOX02308.1"/>
    <property type="molecule type" value="Genomic_DNA"/>
</dbReference>
<dbReference type="AlphaFoldDB" id="A0A1D8TXF1"/>
<proteinExistence type="predicted"/>
<evidence type="ECO:0000313" key="2">
    <source>
        <dbReference type="Proteomes" id="UP000177870"/>
    </source>
</evidence>
<dbReference type="KEGG" id="mpro:BJP34_25245"/>
<name>A0A1D8TXF1_9CYAN</name>
<dbReference type="SUPFAM" id="SSF52540">
    <property type="entry name" value="P-loop containing nucleoside triphosphate hydrolases"/>
    <property type="match status" value="1"/>
</dbReference>
<dbReference type="RefSeq" id="WP_070394722.1">
    <property type="nucleotide sequence ID" value="NZ_CP017599.1"/>
</dbReference>
<organism evidence="1 2">
    <name type="scientific">Moorena producens PAL-8-15-08-1</name>
    <dbReference type="NCBI Taxonomy" id="1458985"/>
    <lineage>
        <taxon>Bacteria</taxon>
        <taxon>Bacillati</taxon>
        <taxon>Cyanobacteriota</taxon>
        <taxon>Cyanophyceae</taxon>
        <taxon>Coleofasciculales</taxon>
        <taxon>Coleofasciculaceae</taxon>
        <taxon>Moorena</taxon>
    </lineage>
</organism>
<reference evidence="2" key="1">
    <citation type="submission" date="2016-10" db="EMBL/GenBank/DDBJ databases">
        <title>Comparative genomics uncovers the prolific and rare metabolic potential of the cyanobacterial genus Moorea.</title>
        <authorList>
            <person name="Leao T."/>
            <person name="Castelao G."/>
            <person name="Korobeynikov A."/>
            <person name="Monroe E.A."/>
            <person name="Podell S."/>
            <person name="Glukhov E."/>
            <person name="Allen E."/>
            <person name="Gerwick W.H."/>
            <person name="Gerwick L."/>
        </authorList>
    </citation>
    <scope>NUCLEOTIDE SEQUENCE [LARGE SCALE GENOMIC DNA]</scope>
    <source>
        <strain evidence="2">PAL-8-15-08-1</strain>
    </source>
</reference>
<accession>A0A1D8TXF1</accession>
<protein>
    <recommendedName>
        <fullName evidence="3">Dynamin family protein</fullName>
    </recommendedName>
</protein>
<dbReference type="InterPro" id="IPR027417">
    <property type="entry name" value="P-loop_NTPase"/>
</dbReference>
<evidence type="ECO:0008006" key="3">
    <source>
        <dbReference type="Google" id="ProtNLM"/>
    </source>
</evidence>
<evidence type="ECO:0000313" key="1">
    <source>
        <dbReference type="EMBL" id="AOX02308.1"/>
    </source>
</evidence>